<accession>A0A4Y2JZU6</accession>
<name>A0A4Y2JZU6_ARAVE</name>
<feature type="signal peptide" evidence="1">
    <location>
        <begin position="1"/>
        <end position="23"/>
    </location>
</feature>
<evidence type="ECO:0000313" key="3">
    <source>
        <dbReference type="Proteomes" id="UP000499080"/>
    </source>
</evidence>
<dbReference type="EMBL" id="BGPR01004072">
    <property type="protein sequence ID" value="GBM95600.1"/>
    <property type="molecule type" value="Genomic_DNA"/>
</dbReference>
<dbReference type="AlphaFoldDB" id="A0A4Y2JZU6"/>
<evidence type="ECO:0000313" key="2">
    <source>
        <dbReference type="EMBL" id="GBM95600.1"/>
    </source>
</evidence>
<protein>
    <submittedName>
        <fullName evidence="2">Uncharacterized protein</fullName>
    </submittedName>
</protein>
<feature type="chain" id="PRO_5021473127" evidence="1">
    <location>
        <begin position="24"/>
        <end position="75"/>
    </location>
</feature>
<keyword evidence="3" id="KW-1185">Reference proteome</keyword>
<proteinExistence type="predicted"/>
<sequence length="75" mass="8208">MGCALPLLLLLFYLAAVFDTTCSKNLTIPGSHDAVNIFMRRDDTFIRSSNATAIEMRPLCSNQLPDGIHHEGSEG</sequence>
<dbReference type="Proteomes" id="UP000499080">
    <property type="component" value="Unassembled WGS sequence"/>
</dbReference>
<comment type="caution">
    <text evidence="2">The sequence shown here is derived from an EMBL/GenBank/DDBJ whole genome shotgun (WGS) entry which is preliminary data.</text>
</comment>
<reference evidence="2 3" key="1">
    <citation type="journal article" date="2019" name="Sci. Rep.">
        <title>Orb-weaving spider Araneus ventricosus genome elucidates the spidroin gene catalogue.</title>
        <authorList>
            <person name="Kono N."/>
            <person name="Nakamura H."/>
            <person name="Ohtoshi R."/>
            <person name="Moran D.A.P."/>
            <person name="Shinohara A."/>
            <person name="Yoshida Y."/>
            <person name="Fujiwara M."/>
            <person name="Mori M."/>
            <person name="Tomita M."/>
            <person name="Arakawa K."/>
        </authorList>
    </citation>
    <scope>NUCLEOTIDE SEQUENCE [LARGE SCALE GENOMIC DNA]</scope>
</reference>
<organism evidence="2 3">
    <name type="scientific">Araneus ventricosus</name>
    <name type="common">Orbweaver spider</name>
    <name type="synonym">Epeira ventricosa</name>
    <dbReference type="NCBI Taxonomy" id="182803"/>
    <lineage>
        <taxon>Eukaryota</taxon>
        <taxon>Metazoa</taxon>
        <taxon>Ecdysozoa</taxon>
        <taxon>Arthropoda</taxon>
        <taxon>Chelicerata</taxon>
        <taxon>Arachnida</taxon>
        <taxon>Araneae</taxon>
        <taxon>Araneomorphae</taxon>
        <taxon>Entelegynae</taxon>
        <taxon>Araneoidea</taxon>
        <taxon>Araneidae</taxon>
        <taxon>Araneus</taxon>
    </lineage>
</organism>
<evidence type="ECO:0000256" key="1">
    <source>
        <dbReference type="SAM" id="SignalP"/>
    </source>
</evidence>
<gene>
    <name evidence="2" type="ORF">AVEN_122417_1</name>
</gene>
<keyword evidence="1" id="KW-0732">Signal</keyword>